<evidence type="ECO:0000313" key="1">
    <source>
        <dbReference type="EMBL" id="QHT20320.1"/>
    </source>
</evidence>
<reference evidence="1" key="1">
    <citation type="journal article" date="2020" name="Nature">
        <title>Giant virus diversity and host interactions through global metagenomics.</title>
        <authorList>
            <person name="Schulz F."/>
            <person name="Roux S."/>
            <person name="Paez-Espino D."/>
            <person name="Jungbluth S."/>
            <person name="Walsh D.A."/>
            <person name="Denef V.J."/>
            <person name="McMahon K.D."/>
            <person name="Konstantinidis K.T."/>
            <person name="Eloe-Fadrosh E.A."/>
            <person name="Kyrpides N.C."/>
            <person name="Woyke T."/>
        </authorList>
    </citation>
    <scope>NUCLEOTIDE SEQUENCE</scope>
    <source>
        <strain evidence="1">GVMAG-M-3300023174-60</strain>
    </source>
</reference>
<accession>A0A6C0DVC4</accession>
<protein>
    <submittedName>
        <fullName evidence="1">Uncharacterized protein</fullName>
    </submittedName>
</protein>
<proteinExistence type="predicted"/>
<dbReference type="Gene3D" id="3.40.50.300">
    <property type="entry name" value="P-loop containing nucleotide triphosphate hydrolases"/>
    <property type="match status" value="1"/>
</dbReference>
<name>A0A6C0DVC4_9ZZZZ</name>
<dbReference type="EMBL" id="MN739677">
    <property type="protein sequence ID" value="QHT20320.1"/>
    <property type="molecule type" value="Genomic_DNA"/>
</dbReference>
<dbReference type="AlphaFoldDB" id="A0A6C0DVC4"/>
<dbReference type="InterPro" id="IPR027417">
    <property type="entry name" value="P-loop_NTPase"/>
</dbReference>
<sequence length="188" mass="21854">MSIILLRGFSHSGKDFVGQILCDTYNYKRFAFADSLKKIVSKDFGCPINILHSQEGKLNICEKDPLRRTYRQILIDEALRLRNIDTGVFAKHCCQEIYELNPVDLPKRIVITDWRYPNEIQILTDSFPGYIITPVHIQREGQTKSPVNDISEYQLDSRSSDYQLCNRLDNTIFNEIKILIDYIGFKSN</sequence>
<organism evidence="1">
    <name type="scientific">viral metagenome</name>
    <dbReference type="NCBI Taxonomy" id="1070528"/>
    <lineage>
        <taxon>unclassified sequences</taxon>
        <taxon>metagenomes</taxon>
        <taxon>organismal metagenomes</taxon>
    </lineage>
</organism>